<evidence type="ECO:0000256" key="3">
    <source>
        <dbReference type="ARBA" id="ARBA00007592"/>
    </source>
</evidence>
<dbReference type="CDD" id="cd00950">
    <property type="entry name" value="DHDPS"/>
    <property type="match status" value="1"/>
</dbReference>
<feature type="active site" description="Schiff-base intermediate with substrate" evidence="12">
    <location>
        <position position="170"/>
    </location>
</feature>
<evidence type="ECO:0000256" key="7">
    <source>
        <dbReference type="ARBA" id="ARBA00022915"/>
    </source>
</evidence>
<reference evidence="15" key="1">
    <citation type="journal article" date="2019" name="Int. J. Syst. Evol. Microbiol.">
        <title>The Global Catalogue of Microorganisms (GCM) 10K type strain sequencing project: providing services to taxonomists for standard genome sequencing and annotation.</title>
        <authorList>
            <consortium name="The Broad Institute Genomics Platform"/>
            <consortium name="The Broad Institute Genome Sequencing Center for Infectious Disease"/>
            <person name="Wu L."/>
            <person name="Ma J."/>
        </authorList>
    </citation>
    <scope>NUCLEOTIDE SEQUENCE [LARGE SCALE GENOMIC DNA]</scope>
    <source>
        <strain evidence="15">KCTC 42182</strain>
    </source>
</reference>
<comment type="catalytic activity">
    <reaction evidence="11 12">
        <text>L-aspartate 4-semialdehyde + pyruvate = (2S,4S)-4-hydroxy-2,3,4,5-tetrahydrodipicolinate + H2O + H(+)</text>
        <dbReference type="Rhea" id="RHEA:34171"/>
        <dbReference type="ChEBI" id="CHEBI:15361"/>
        <dbReference type="ChEBI" id="CHEBI:15377"/>
        <dbReference type="ChEBI" id="CHEBI:15378"/>
        <dbReference type="ChEBI" id="CHEBI:67139"/>
        <dbReference type="ChEBI" id="CHEBI:537519"/>
        <dbReference type="EC" id="4.3.3.7"/>
    </reaction>
</comment>
<evidence type="ECO:0000313" key="15">
    <source>
        <dbReference type="Proteomes" id="UP001595711"/>
    </source>
</evidence>
<dbReference type="RefSeq" id="WP_379723588.1">
    <property type="nucleotide sequence ID" value="NZ_JBHRYJ010000001.1"/>
</dbReference>
<keyword evidence="10 12" id="KW-0704">Schiff base</keyword>
<proteinExistence type="inferred from homology"/>
<dbReference type="PRINTS" id="PR00146">
    <property type="entry name" value="DHPICSNTHASE"/>
</dbReference>
<evidence type="ECO:0000256" key="5">
    <source>
        <dbReference type="ARBA" id="ARBA00022490"/>
    </source>
</evidence>
<feature type="binding site" evidence="12">
    <location>
        <position position="212"/>
    </location>
    <ligand>
        <name>pyruvate</name>
        <dbReference type="ChEBI" id="CHEBI:15361"/>
    </ligand>
</feature>
<feature type="active site" description="Proton donor/acceptor" evidence="12">
    <location>
        <position position="142"/>
    </location>
</feature>
<comment type="caution">
    <text evidence="14">The sequence shown here is derived from an EMBL/GenBank/DDBJ whole genome shotgun (WGS) entry which is preliminary data.</text>
</comment>
<evidence type="ECO:0000313" key="14">
    <source>
        <dbReference type="EMBL" id="MFC3675294.1"/>
    </source>
</evidence>
<dbReference type="InterPro" id="IPR020625">
    <property type="entry name" value="Schiff_base-form_aldolases_AS"/>
</dbReference>
<comment type="function">
    <text evidence="1 12">Catalyzes the condensation of (S)-aspartate-beta-semialdehyde [(S)-ASA] and pyruvate to 4-hydroxy-tetrahydrodipicolinate (HTPA).</text>
</comment>
<keyword evidence="6 12" id="KW-0028">Amino-acid biosynthesis</keyword>
<dbReference type="PROSITE" id="PS00666">
    <property type="entry name" value="DHDPS_2"/>
    <property type="match status" value="1"/>
</dbReference>
<comment type="subcellular location">
    <subcellularLocation>
        <location evidence="12">Cytoplasm</location>
    </subcellularLocation>
</comment>
<evidence type="ECO:0000256" key="2">
    <source>
        <dbReference type="ARBA" id="ARBA00005120"/>
    </source>
</evidence>
<evidence type="ECO:0000256" key="13">
    <source>
        <dbReference type="PIRNR" id="PIRNR001365"/>
    </source>
</evidence>
<dbReference type="PROSITE" id="PS00665">
    <property type="entry name" value="DHDPS_1"/>
    <property type="match status" value="1"/>
</dbReference>
<dbReference type="PANTHER" id="PTHR12128:SF66">
    <property type="entry name" value="4-HYDROXY-2-OXOGLUTARATE ALDOLASE, MITOCHONDRIAL"/>
    <property type="match status" value="1"/>
</dbReference>
<evidence type="ECO:0000256" key="9">
    <source>
        <dbReference type="ARBA" id="ARBA00023239"/>
    </source>
</evidence>
<dbReference type="Proteomes" id="UP001595711">
    <property type="component" value="Unassembled WGS sequence"/>
</dbReference>
<evidence type="ECO:0000256" key="4">
    <source>
        <dbReference type="ARBA" id="ARBA00012086"/>
    </source>
</evidence>
<feature type="binding site" evidence="12">
    <location>
        <position position="54"/>
    </location>
    <ligand>
        <name>pyruvate</name>
        <dbReference type="ChEBI" id="CHEBI:15361"/>
    </ligand>
</feature>
<evidence type="ECO:0000256" key="11">
    <source>
        <dbReference type="ARBA" id="ARBA00047836"/>
    </source>
</evidence>
<dbReference type="Pfam" id="PF00701">
    <property type="entry name" value="DHDPS"/>
    <property type="match status" value="1"/>
</dbReference>
<dbReference type="Gene3D" id="3.20.20.70">
    <property type="entry name" value="Aldolase class I"/>
    <property type="match status" value="1"/>
</dbReference>
<dbReference type="EC" id="4.3.3.7" evidence="4 12"/>
<evidence type="ECO:0000256" key="6">
    <source>
        <dbReference type="ARBA" id="ARBA00022605"/>
    </source>
</evidence>
<dbReference type="GO" id="GO:0008840">
    <property type="term" value="F:4-hydroxy-tetrahydrodipicolinate synthase activity"/>
    <property type="evidence" value="ECO:0007669"/>
    <property type="project" value="UniProtKB-EC"/>
</dbReference>
<keyword evidence="8 12" id="KW-0457">Lysine biosynthesis</keyword>
<dbReference type="PANTHER" id="PTHR12128">
    <property type="entry name" value="DIHYDRODIPICOLINATE SYNTHASE"/>
    <property type="match status" value="1"/>
</dbReference>
<protein>
    <recommendedName>
        <fullName evidence="4 12">4-hydroxy-tetrahydrodipicolinate synthase</fullName>
        <shortName evidence="12">HTPA synthase</shortName>
        <ecNumber evidence="4 12">4.3.3.7</ecNumber>
    </recommendedName>
</protein>
<name>A0ABV7VCS5_9PROT</name>
<dbReference type="InterPro" id="IPR013785">
    <property type="entry name" value="Aldolase_TIM"/>
</dbReference>
<keyword evidence="15" id="KW-1185">Reference proteome</keyword>
<dbReference type="HAMAP" id="MF_00418">
    <property type="entry name" value="DapA"/>
    <property type="match status" value="1"/>
</dbReference>
<evidence type="ECO:0000256" key="1">
    <source>
        <dbReference type="ARBA" id="ARBA00003294"/>
    </source>
</evidence>
<accession>A0ABV7VCS5</accession>
<gene>
    <name evidence="12 14" type="primary">dapA</name>
    <name evidence="14" type="ORF">ACFOOQ_07055</name>
</gene>
<dbReference type="InterPro" id="IPR005263">
    <property type="entry name" value="DapA"/>
</dbReference>
<dbReference type="InterPro" id="IPR020624">
    <property type="entry name" value="Schiff_base-form_aldolases_CS"/>
</dbReference>
<comment type="subunit">
    <text evidence="12">Homotetramer; dimer of dimers.</text>
</comment>
<comment type="caution">
    <text evidence="12">Was originally thought to be a dihydrodipicolinate synthase (DHDPS), catalyzing the condensation of (S)-aspartate-beta-semialdehyde [(S)-ASA] and pyruvate to dihydrodipicolinate (DHDP). However, it was shown in E.coli that the product of the enzymatic reaction is not dihydrodipicolinate but in fact (4S)-4-hydroxy-2,3,4,5-tetrahydro-(2S)-dipicolinic acid (HTPA), and that the consecutive dehydration reaction leading to DHDP is not spontaneous but catalyzed by DapB.</text>
</comment>
<keyword evidence="7 12" id="KW-0220">Diaminopimelate biosynthesis</keyword>
<dbReference type="InterPro" id="IPR002220">
    <property type="entry name" value="DapA-like"/>
</dbReference>
<dbReference type="EMBL" id="JBHRYJ010000001">
    <property type="protein sequence ID" value="MFC3675294.1"/>
    <property type="molecule type" value="Genomic_DNA"/>
</dbReference>
<sequence>MADAVSSRWKKLRGSIPALITPFRDGMVDHEALVTLADRQIRRGSAGLVAAGSTGEALSLTETEYRAVLTTVVTAARRRVPVIAGVSAASTELAIATARAAERADVDLLLCSMPYYLRPTQEGLFRHVRAVHDAVGIPLVLYDVPARTGCALSDETVARLYELPRVIGLKDATGDLARPHRLRRLAGDGLLQFSGDDATAVEHRIAGGQGCISVTANVVPGLCAALQAQFDAGNLDALRLLQRRLRPLTEALFLESNPIPVKRALHRLGFCADELRLPLMPLSTAADAVLAAELEVVWAAEECLARGAARVAGTQRR</sequence>
<comment type="pathway">
    <text evidence="2 12">Amino-acid biosynthesis; L-lysine biosynthesis via DAP pathway; (S)-tetrahydrodipicolinate from L-aspartate: step 3/4.</text>
</comment>
<dbReference type="SMART" id="SM01130">
    <property type="entry name" value="DHDPS"/>
    <property type="match status" value="1"/>
</dbReference>
<evidence type="ECO:0000256" key="12">
    <source>
        <dbReference type="HAMAP-Rule" id="MF_00418"/>
    </source>
</evidence>
<evidence type="ECO:0000256" key="10">
    <source>
        <dbReference type="ARBA" id="ARBA00023270"/>
    </source>
</evidence>
<evidence type="ECO:0000256" key="8">
    <source>
        <dbReference type="ARBA" id="ARBA00023154"/>
    </source>
</evidence>
<dbReference type="SUPFAM" id="SSF51569">
    <property type="entry name" value="Aldolase"/>
    <property type="match status" value="1"/>
</dbReference>
<feature type="site" description="Part of a proton relay during catalysis" evidence="12">
    <location>
        <position position="53"/>
    </location>
</feature>
<dbReference type="NCBIfam" id="TIGR00674">
    <property type="entry name" value="dapA"/>
    <property type="match status" value="1"/>
</dbReference>
<feature type="site" description="Part of a proton relay during catalysis" evidence="12">
    <location>
        <position position="116"/>
    </location>
</feature>
<comment type="similarity">
    <text evidence="3 12 13">Belongs to the DapA family.</text>
</comment>
<keyword evidence="5 12" id="KW-0963">Cytoplasm</keyword>
<keyword evidence="9 12" id="KW-0456">Lyase</keyword>
<organism evidence="14 15">
    <name type="scientific">Ferrovibrio xuzhouensis</name>
    <dbReference type="NCBI Taxonomy" id="1576914"/>
    <lineage>
        <taxon>Bacteria</taxon>
        <taxon>Pseudomonadati</taxon>
        <taxon>Pseudomonadota</taxon>
        <taxon>Alphaproteobacteria</taxon>
        <taxon>Rhodospirillales</taxon>
        <taxon>Rhodospirillaceae</taxon>
        <taxon>Ferrovibrio</taxon>
    </lineage>
</organism>
<dbReference type="PIRSF" id="PIRSF001365">
    <property type="entry name" value="DHDPS"/>
    <property type="match status" value="1"/>
</dbReference>